<evidence type="ECO:0000259" key="5">
    <source>
        <dbReference type="Pfam" id="PF04542"/>
    </source>
</evidence>
<evidence type="ECO:0000313" key="8">
    <source>
        <dbReference type="Proteomes" id="UP000238642"/>
    </source>
</evidence>
<dbReference type="SUPFAM" id="SSF88946">
    <property type="entry name" value="Sigma2 domain of RNA polymerase sigma factors"/>
    <property type="match status" value="1"/>
</dbReference>
<feature type="domain" description="RNA polymerase sigma factor 70 region 4 type 2" evidence="6">
    <location>
        <begin position="115"/>
        <end position="163"/>
    </location>
</feature>
<proteinExistence type="inferred from homology"/>
<dbReference type="SUPFAM" id="SSF88659">
    <property type="entry name" value="Sigma3 and sigma4 domains of RNA polymerase sigma factors"/>
    <property type="match status" value="1"/>
</dbReference>
<evidence type="ECO:0008006" key="9">
    <source>
        <dbReference type="Google" id="ProtNLM"/>
    </source>
</evidence>
<keyword evidence="2" id="KW-0805">Transcription regulation</keyword>
<protein>
    <recommendedName>
        <fullName evidence="9">RNA polymerase subunit sigma-70</fullName>
    </recommendedName>
</protein>
<dbReference type="Pfam" id="PF04542">
    <property type="entry name" value="Sigma70_r2"/>
    <property type="match status" value="1"/>
</dbReference>
<keyword evidence="8" id="KW-1185">Reference proteome</keyword>
<sequence length="172" mass="20665">MHHSDPKIDCFNHIYKLYWKELYYFALKKVKDHALAEDLLHDVFLKLLKSQDLDNRLDTLKGYLYTALRNRITDHYRKNKLQLDLEQNIPTWYSQHDNRIPEVTIKRELDDFLELQVNRLPDQMRRVVQLNTKEGFSTPEIAQKLLISDKTVRNQLSLANQKLRSAIEKFLR</sequence>
<evidence type="ECO:0000256" key="4">
    <source>
        <dbReference type="ARBA" id="ARBA00023163"/>
    </source>
</evidence>
<dbReference type="PANTHER" id="PTHR43133">
    <property type="entry name" value="RNA POLYMERASE ECF-TYPE SIGMA FACTO"/>
    <property type="match status" value="1"/>
</dbReference>
<dbReference type="RefSeq" id="WP_105724631.1">
    <property type="nucleotide sequence ID" value="NZ_PVBS01000001.1"/>
</dbReference>
<keyword evidence="4" id="KW-0804">Transcription</keyword>
<dbReference type="InterPro" id="IPR039425">
    <property type="entry name" value="RNA_pol_sigma-70-like"/>
</dbReference>
<name>A0A2S9JV59_9SPHI</name>
<evidence type="ECO:0000256" key="1">
    <source>
        <dbReference type="ARBA" id="ARBA00010641"/>
    </source>
</evidence>
<dbReference type="NCBIfam" id="TIGR02937">
    <property type="entry name" value="sigma70-ECF"/>
    <property type="match status" value="1"/>
</dbReference>
<dbReference type="GO" id="GO:0006352">
    <property type="term" value="P:DNA-templated transcription initiation"/>
    <property type="evidence" value="ECO:0007669"/>
    <property type="project" value="InterPro"/>
</dbReference>
<evidence type="ECO:0000256" key="2">
    <source>
        <dbReference type="ARBA" id="ARBA00023015"/>
    </source>
</evidence>
<accession>A0A2S9JV59</accession>
<dbReference type="GO" id="GO:0003677">
    <property type="term" value="F:DNA binding"/>
    <property type="evidence" value="ECO:0007669"/>
    <property type="project" value="InterPro"/>
</dbReference>
<gene>
    <name evidence="7" type="ORF">C5749_07985</name>
</gene>
<dbReference type="InterPro" id="IPR007627">
    <property type="entry name" value="RNA_pol_sigma70_r2"/>
</dbReference>
<evidence type="ECO:0000259" key="6">
    <source>
        <dbReference type="Pfam" id="PF08281"/>
    </source>
</evidence>
<evidence type="ECO:0000313" key="7">
    <source>
        <dbReference type="EMBL" id="PRD57133.1"/>
    </source>
</evidence>
<comment type="similarity">
    <text evidence="1">Belongs to the sigma-70 factor family. ECF subfamily.</text>
</comment>
<evidence type="ECO:0000256" key="3">
    <source>
        <dbReference type="ARBA" id="ARBA00023082"/>
    </source>
</evidence>
<dbReference type="AlphaFoldDB" id="A0A2S9JV59"/>
<dbReference type="InterPro" id="IPR013324">
    <property type="entry name" value="RNA_pol_sigma_r3/r4-like"/>
</dbReference>
<dbReference type="InterPro" id="IPR036388">
    <property type="entry name" value="WH-like_DNA-bd_sf"/>
</dbReference>
<dbReference type="InterPro" id="IPR014284">
    <property type="entry name" value="RNA_pol_sigma-70_dom"/>
</dbReference>
<dbReference type="Gene3D" id="1.10.1740.10">
    <property type="match status" value="1"/>
</dbReference>
<dbReference type="Proteomes" id="UP000238642">
    <property type="component" value="Unassembled WGS sequence"/>
</dbReference>
<dbReference type="PANTHER" id="PTHR43133:SF46">
    <property type="entry name" value="RNA POLYMERASE SIGMA-70 FACTOR ECF SUBFAMILY"/>
    <property type="match status" value="1"/>
</dbReference>
<dbReference type="Gene3D" id="1.10.10.10">
    <property type="entry name" value="Winged helix-like DNA-binding domain superfamily/Winged helix DNA-binding domain"/>
    <property type="match status" value="1"/>
</dbReference>
<dbReference type="Pfam" id="PF08281">
    <property type="entry name" value="Sigma70_r4_2"/>
    <property type="match status" value="1"/>
</dbReference>
<organism evidence="7 8">
    <name type="scientific">Sphingobacterium gobiense</name>
    <dbReference type="NCBI Taxonomy" id="1382456"/>
    <lineage>
        <taxon>Bacteria</taxon>
        <taxon>Pseudomonadati</taxon>
        <taxon>Bacteroidota</taxon>
        <taxon>Sphingobacteriia</taxon>
        <taxon>Sphingobacteriales</taxon>
        <taxon>Sphingobacteriaceae</taxon>
        <taxon>Sphingobacterium</taxon>
    </lineage>
</organism>
<feature type="domain" description="RNA polymerase sigma-70 region 2" evidence="5">
    <location>
        <begin position="15"/>
        <end position="80"/>
    </location>
</feature>
<dbReference type="InterPro" id="IPR013249">
    <property type="entry name" value="RNA_pol_sigma70_r4_t2"/>
</dbReference>
<comment type="caution">
    <text evidence="7">The sequence shown here is derived from an EMBL/GenBank/DDBJ whole genome shotgun (WGS) entry which is preliminary data.</text>
</comment>
<dbReference type="EMBL" id="PVBS01000001">
    <property type="protein sequence ID" value="PRD57133.1"/>
    <property type="molecule type" value="Genomic_DNA"/>
</dbReference>
<keyword evidence="3" id="KW-0731">Sigma factor</keyword>
<dbReference type="OrthoDB" id="9784272at2"/>
<reference evidence="7 8" key="1">
    <citation type="submission" date="2018-02" db="EMBL/GenBank/DDBJ databases">
        <title>The draft genome of Sphingobacterium gobiense H7.</title>
        <authorList>
            <person name="Li L."/>
            <person name="Liu L."/>
            <person name="Zhang X."/>
            <person name="Wang T."/>
            <person name="Liang L."/>
        </authorList>
    </citation>
    <scope>NUCLEOTIDE SEQUENCE [LARGE SCALE GENOMIC DNA]</scope>
    <source>
        <strain evidence="7 8">ACCC 05757</strain>
    </source>
</reference>
<dbReference type="GO" id="GO:0016987">
    <property type="term" value="F:sigma factor activity"/>
    <property type="evidence" value="ECO:0007669"/>
    <property type="project" value="UniProtKB-KW"/>
</dbReference>
<dbReference type="InterPro" id="IPR013325">
    <property type="entry name" value="RNA_pol_sigma_r2"/>
</dbReference>